<evidence type="ECO:0000313" key="3">
    <source>
        <dbReference type="Proteomes" id="UP000075243"/>
    </source>
</evidence>
<dbReference type="InterPro" id="IPR056139">
    <property type="entry name" value="DUF7722"/>
</dbReference>
<dbReference type="EMBL" id="CM003610">
    <property type="protein sequence ID" value="KYP62652.1"/>
    <property type="molecule type" value="Genomic_DNA"/>
</dbReference>
<accession>A0A151T6H3</accession>
<dbReference type="AlphaFoldDB" id="A0A151T6H3"/>
<dbReference type="OMA" id="KNMAGEQ"/>
<dbReference type="Pfam" id="PF24847">
    <property type="entry name" value="DUF7722"/>
    <property type="match status" value="1"/>
</dbReference>
<proteinExistence type="predicted"/>
<evidence type="ECO:0000313" key="2">
    <source>
        <dbReference type="EMBL" id="KYP62652.1"/>
    </source>
</evidence>
<dbReference type="PANTHER" id="PTHR33513:SF2">
    <property type="match status" value="1"/>
</dbReference>
<dbReference type="Gramene" id="C.cajan_16705.t">
    <property type="protein sequence ID" value="C.cajan_16705.t.cds1"/>
    <property type="gene ID" value="C.cajan_16705"/>
</dbReference>
<feature type="domain" description="DUF7722" evidence="1">
    <location>
        <begin position="51"/>
        <end position="96"/>
    </location>
</feature>
<keyword evidence="3" id="KW-1185">Reference proteome</keyword>
<dbReference type="PANTHER" id="PTHR33513">
    <property type="entry name" value="OS06G0523300 PROTEIN"/>
    <property type="match status" value="1"/>
</dbReference>
<sequence length="98" mass="11207">MNNTQVDKCKKIEGYPINGDVKSVKGLCPSSNLNEVDDPCSGLQFQMPLHYPRYTKQDYESMEEWKVDLLLKQYGLSLEGTLDEKRAFATGAFLWPDQ</sequence>
<organism evidence="2 3">
    <name type="scientific">Cajanus cajan</name>
    <name type="common">Pigeon pea</name>
    <name type="synonym">Cajanus indicus</name>
    <dbReference type="NCBI Taxonomy" id="3821"/>
    <lineage>
        <taxon>Eukaryota</taxon>
        <taxon>Viridiplantae</taxon>
        <taxon>Streptophyta</taxon>
        <taxon>Embryophyta</taxon>
        <taxon>Tracheophyta</taxon>
        <taxon>Spermatophyta</taxon>
        <taxon>Magnoliopsida</taxon>
        <taxon>eudicotyledons</taxon>
        <taxon>Gunneridae</taxon>
        <taxon>Pentapetalae</taxon>
        <taxon>rosids</taxon>
        <taxon>fabids</taxon>
        <taxon>Fabales</taxon>
        <taxon>Fabaceae</taxon>
        <taxon>Papilionoideae</taxon>
        <taxon>50 kb inversion clade</taxon>
        <taxon>NPAAA clade</taxon>
        <taxon>indigoferoid/millettioid clade</taxon>
        <taxon>Phaseoleae</taxon>
        <taxon>Cajanus</taxon>
    </lineage>
</organism>
<gene>
    <name evidence="2" type="ORF">KK1_017193</name>
</gene>
<dbReference type="STRING" id="3821.A0A151T6H3"/>
<evidence type="ECO:0000259" key="1">
    <source>
        <dbReference type="Pfam" id="PF24847"/>
    </source>
</evidence>
<reference evidence="2 3" key="1">
    <citation type="journal article" date="2012" name="Nat. Biotechnol.">
        <title>Draft genome sequence of pigeonpea (Cajanus cajan), an orphan legume crop of resource-poor farmers.</title>
        <authorList>
            <person name="Varshney R.K."/>
            <person name="Chen W."/>
            <person name="Li Y."/>
            <person name="Bharti A.K."/>
            <person name="Saxena R.K."/>
            <person name="Schlueter J.A."/>
            <person name="Donoghue M.T."/>
            <person name="Azam S."/>
            <person name="Fan G."/>
            <person name="Whaley A.M."/>
            <person name="Farmer A.D."/>
            <person name="Sheridan J."/>
            <person name="Iwata A."/>
            <person name="Tuteja R."/>
            <person name="Penmetsa R.V."/>
            <person name="Wu W."/>
            <person name="Upadhyaya H.D."/>
            <person name="Yang S.P."/>
            <person name="Shah T."/>
            <person name="Saxena K.B."/>
            <person name="Michael T."/>
            <person name="McCombie W.R."/>
            <person name="Yang B."/>
            <person name="Zhang G."/>
            <person name="Yang H."/>
            <person name="Wang J."/>
            <person name="Spillane C."/>
            <person name="Cook D.R."/>
            <person name="May G.D."/>
            <person name="Xu X."/>
            <person name="Jackson S.A."/>
        </authorList>
    </citation>
    <scope>NUCLEOTIDE SEQUENCE [LARGE SCALE GENOMIC DNA]</scope>
    <source>
        <strain evidence="3">cv. Asha</strain>
    </source>
</reference>
<protein>
    <recommendedName>
        <fullName evidence="1">DUF7722 domain-containing protein</fullName>
    </recommendedName>
</protein>
<name>A0A151T6H3_CAJCA</name>
<dbReference type="Proteomes" id="UP000075243">
    <property type="component" value="Chromosome 8"/>
</dbReference>